<name>A0AAE1DH52_9GAST</name>
<accession>A0AAE1DH52</accession>
<keyword evidence="2" id="KW-1185">Reference proteome</keyword>
<comment type="caution">
    <text evidence="1">The sequence shown here is derived from an EMBL/GenBank/DDBJ whole genome shotgun (WGS) entry which is preliminary data.</text>
</comment>
<protein>
    <submittedName>
        <fullName evidence="1">Uncharacterized protein</fullName>
    </submittedName>
</protein>
<dbReference type="Proteomes" id="UP001283361">
    <property type="component" value="Unassembled WGS sequence"/>
</dbReference>
<evidence type="ECO:0000313" key="1">
    <source>
        <dbReference type="EMBL" id="KAK3770386.1"/>
    </source>
</evidence>
<dbReference type="EMBL" id="JAWDGP010003850">
    <property type="protein sequence ID" value="KAK3770386.1"/>
    <property type="molecule type" value="Genomic_DNA"/>
</dbReference>
<gene>
    <name evidence="1" type="ORF">RRG08_036136</name>
</gene>
<dbReference type="AlphaFoldDB" id="A0AAE1DH52"/>
<proteinExistence type="predicted"/>
<organism evidence="1 2">
    <name type="scientific">Elysia crispata</name>
    <name type="common">lettuce slug</name>
    <dbReference type="NCBI Taxonomy" id="231223"/>
    <lineage>
        <taxon>Eukaryota</taxon>
        <taxon>Metazoa</taxon>
        <taxon>Spiralia</taxon>
        <taxon>Lophotrochozoa</taxon>
        <taxon>Mollusca</taxon>
        <taxon>Gastropoda</taxon>
        <taxon>Heterobranchia</taxon>
        <taxon>Euthyneura</taxon>
        <taxon>Panpulmonata</taxon>
        <taxon>Sacoglossa</taxon>
        <taxon>Placobranchoidea</taxon>
        <taxon>Plakobranchidae</taxon>
        <taxon>Elysia</taxon>
    </lineage>
</organism>
<sequence>MANQAQPCVDRRRMLRIWGERLCTIRMMRGGDLQGRGVGLFTHCLRLDWQHKTLEVLKHAQKYVSYTVKQTQLCAVHHLTPKSLGRNHEYFDKTGIVPKDPRMRTRYLGALSVFFPCWSWVFISHHSEPSLNLEAEDRRLCMTGGVSSGYHMPSHNVLSSNTLSGTISLLCRVQEL</sequence>
<reference evidence="1" key="1">
    <citation type="journal article" date="2023" name="G3 (Bethesda)">
        <title>A reference genome for the long-term kleptoplast-retaining sea slug Elysia crispata morphotype clarki.</title>
        <authorList>
            <person name="Eastman K.E."/>
            <person name="Pendleton A.L."/>
            <person name="Shaikh M.A."/>
            <person name="Suttiyut T."/>
            <person name="Ogas R."/>
            <person name="Tomko P."/>
            <person name="Gavelis G."/>
            <person name="Widhalm J.R."/>
            <person name="Wisecaver J.H."/>
        </authorList>
    </citation>
    <scope>NUCLEOTIDE SEQUENCE</scope>
    <source>
        <strain evidence="1">ECLA1</strain>
    </source>
</reference>
<evidence type="ECO:0000313" key="2">
    <source>
        <dbReference type="Proteomes" id="UP001283361"/>
    </source>
</evidence>